<name>A0ABU6VI50_9FABA</name>
<feature type="non-terminal residue" evidence="1">
    <location>
        <position position="1"/>
    </location>
</feature>
<sequence length="96" mass="11294">TSILKHQQHNYYCTLRQVNSESVLHCLARCPFAEEVWHLSDLQASTNADGFSDFWKWWSKVMENLKSQPHWRRGQAWQRRFFGDYGVNGTSVSSSK</sequence>
<reference evidence="1 2" key="1">
    <citation type="journal article" date="2023" name="Plants (Basel)">
        <title>Bridging the Gap: Combining Genomics and Transcriptomics Approaches to Understand Stylosanthes scabra, an Orphan Legume from the Brazilian Caatinga.</title>
        <authorList>
            <person name="Ferreira-Neto J.R.C."/>
            <person name="da Silva M.D."/>
            <person name="Binneck E."/>
            <person name="de Melo N.F."/>
            <person name="da Silva R.H."/>
            <person name="de Melo A.L.T.M."/>
            <person name="Pandolfi V."/>
            <person name="Bustamante F.O."/>
            <person name="Brasileiro-Vidal A.C."/>
            <person name="Benko-Iseppon A.M."/>
        </authorList>
    </citation>
    <scope>NUCLEOTIDE SEQUENCE [LARGE SCALE GENOMIC DNA]</scope>
    <source>
        <tissue evidence="1">Leaves</tissue>
    </source>
</reference>
<evidence type="ECO:0000313" key="2">
    <source>
        <dbReference type="Proteomes" id="UP001341840"/>
    </source>
</evidence>
<proteinExistence type="predicted"/>
<dbReference type="Proteomes" id="UP001341840">
    <property type="component" value="Unassembled WGS sequence"/>
</dbReference>
<dbReference type="EMBL" id="JASCZI010151334">
    <property type="protein sequence ID" value="MED6172115.1"/>
    <property type="molecule type" value="Genomic_DNA"/>
</dbReference>
<gene>
    <name evidence="1" type="ORF">PIB30_047133</name>
</gene>
<comment type="caution">
    <text evidence="1">The sequence shown here is derived from an EMBL/GenBank/DDBJ whole genome shotgun (WGS) entry which is preliminary data.</text>
</comment>
<keyword evidence="2" id="KW-1185">Reference proteome</keyword>
<accession>A0ABU6VI50</accession>
<organism evidence="1 2">
    <name type="scientific">Stylosanthes scabra</name>
    <dbReference type="NCBI Taxonomy" id="79078"/>
    <lineage>
        <taxon>Eukaryota</taxon>
        <taxon>Viridiplantae</taxon>
        <taxon>Streptophyta</taxon>
        <taxon>Embryophyta</taxon>
        <taxon>Tracheophyta</taxon>
        <taxon>Spermatophyta</taxon>
        <taxon>Magnoliopsida</taxon>
        <taxon>eudicotyledons</taxon>
        <taxon>Gunneridae</taxon>
        <taxon>Pentapetalae</taxon>
        <taxon>rosids</taxon>
        <taxon>fabids</taxon>
        <taxon>Fabales</taxon>
        <taxon>Fabaceae</taxon>
        <taxon>Papilionoideae</taxon>
        <taxon>50 kb inversion clade</taxon>
        <taxon>dalbergioids sensu lato</taxon>
        <taxon>Dalbergieae</taxon>
        <taxon>Pterocarpus clade</taxon>
        <taxon>Stylosanthes</taxon>
    </lineage>
</organism>
<evidence type="ECO:0000313" key="1">
    <source>
        <dbReference type="EMBL" id="MED6172115.1"/>
    </source>
</evidence>
<protein>
    <recommendedName>
        <fullName evidence="3">Reverse transcriptase zinc-binding domain-containing protein</fullName>
    </recommendedName>
</protein>
<evidence type="ECO:0008006" key="3">
    <source>
        <dbReference type="Google" id="ProtNLM"/>
    </source>
</evidence>